<evidence type="ECO:0000313" key="2">
    <source>
        <dbReference type="Proteomes" id="UP001482620"/>
    </source>
</evidence>
<keyword evidence="2" id="KW-1185">Reference proteome</keyword>
<dbReference type="Proteomes" id="UP001482620">
    <property type="component" value="Unassembled WGS sequence"/>
</dbReference>
<accession>A0ABV0TYI7</accession>
<dbReference type="EMBL" id="JAHRIQ010048187">
    <property type="protein sequence ID" value="MEQ2237021.1"/>
    <property type="molecule type" value="Genomic_DNA"/>
</dbReference>
<organism evidence="1 2">
    <name type="scientific">Ilyodon furcidens</name>
    <name type="common">goldbreast splitfin</name>
    <dbReference type="NCBI Taxonomy" id="33524"/>
    <lineage>
        <taxon>Eukaryota</taxon>
        <taxon>Metazoa</taxon>
        <taxon>Chordata</taxon>
        <taxon>Craniata</taxon>
        <taxon>Vertebrata</taxon>
        <taxon>Euteleostomi</taxon>
        <taxon>Actinopterygii</taxon>
        <taxon>Neopterygii</taxon>
        <taxon>Teleostei</taxon>
        <taxon>Neoteleostei</taxon>
        <taxon>Acanthomorphata</taxon>
        <taxon>Ovalentaria</taxon>
        <taxon>Atherinomorphae</taxon>
        <taxon>Cyprinodontiformes</taxon>
        <taxon>Goodeidae</taxon>
        <taxon>Ilyodon</taxon>
    </lineage>
</organism>
<sequence length="117" mass="13386">MLMEHFRKTYSKLQSQRESVITDLLLPRWLCVCMSLMCTCVSPLVRTSLLSHRADCPHKVLKQDSGAVTFCWPSGKVLDHFNNLSRQIIFIQFGTETALKRKCGPFPVLRTLTENVS</sequence>
<protein>
    <submittedName>
        <fullName evidence="1">Uncharacterized protein</fullName>
    </submittedName>
</protein>
<evidence type="ECO:0000313" key="1">
    <source>
        <dbReference type="EMBL" id="MEQ2237021.1"/>
    </source>
</evidence>
<gene>
    <name evidence="1" type="ORF">ILYODFUR_018796</name>
</gene>
<comment type="caution">
    <text evidence="1">The sequence shown here is derived from an EMBL/GenBank/DDBJ whole genome shotgun (WGS) entry which is preliminary data.</text>
</comment>
<reference evidence="1 2" key="1">
    <citation type="submission" date="2021-06" db="EMBL/GenBank/DDBJ databases">
        <authorList>
            <person name="Palmer J.M."/>
        </authorList>
    </citation>
    <scope>NUCLEOTIDE SEQUENCE [LARGE SCALE GENOMIC DNA]</scope>
    <source>
        <strain evidence="2">if_2019</strain>
        <tissue evidence="1">Muscle</tissue>
    </source>
</reference>
<name>A0ABV0TYI7_9TELE</name>
<proteinExistence type="predicted"/>